<evidence type="ECO:0000256" key="4">
    <source>
        <dbReference type="ARBA" id="ARBA00012796"/>
    </source>
</evidence>
<sequence>MTFKWPWQYDFPPFFTLQPTLTTRDKQLEAWSRLILDYCQFHKIYSLDVIEASNSELFNNIRLNRKLDSDGIVAVFEYLEHKQHVEWIDKEKTRCHIYWRRPSEWGDLIYEWAVSNGLLNTPCTLYEIIQGDDTTNESFYGLEKEVLLKALRGLESQRRAVLMNIGSDFVKYEDKVVEGDTVIVYVGYNNMHAIQVTRGKSLTMKYGTLRHDYIIGKAYGTRVSATAGFVYILRPTSALWTKTLPRRTQILYTPDVSLILTLLDVRPGYVICESGTGSGSLSHAIAMAVYPDGHLYTHDIEESRVKSVEKEFKDHGLENNTTAVHANACEDGFFVENACDAVFLDLPEPWNAVGHAKRAISRQRGGRLVSFSPCIEQVQRVCEELEKHGFVQVQTVELVPRSLKIVESETLSLEQFNKTNAPGGVPTSKNVDDEEGVKPKRRKLENDEDESMDEPDPSPPAPITSSYPTVIPYPAQQPTHTGYLTSATLLPQPYLPNSAKAVDIRQFFAGIKIPDGAVHIIGGATGDAFIGFTSEEDGERALKLTGGMIQGATVVLSSSSKEEMERVLDDAYRGFAQASPPYAHEVQGMPTRPSVSAVRAPAAQQAPFYEQLKERDAAYRQGIPTPPENRNERGGDRHRWNGRQPPQDRSRPGGPSQHRPGPGAPPDRFEGHYPGDRRPREALDNEHEFAPFPQQGSGRRSPGYRGSGPPEIRREYPDNNYVPSPNESWNRGPPSGAPDRFGPPGPDRFGGPPRQERFDGPPGDRFNGPPQQERFSGPPNDRMAGPPDRFAPRGPVSEAYFDRPPIVEQDRGVVCREQLDQNRHPTSPDCCIEITNLPPDLLRPVTLEDFLRPMTPLSLSSVKMVQDQSGRPVALVRFPNPGDAQQSLRLDGNRGVYIRPISNTVFERAVEIPTAPPAHQAQSPGPPARPAVEDTWRLHGGPPPGHAPYSPPRRGRSRSPPRRERDRRPEPPRWERERHSPPRHRRRSRSRSPLPRRDASNASLPGPDLTPGNRYDVIITNVPFKVTIAQWEDFAAHNGVKYRSVTRTYYEDGNASDRWVMTFSSREDATRLLAADRTPLGSMGGRSLRMRPIPPEEALRLMAIPDKFGELRKEEYDRQRGRTEEEMIREGELPPTAFGAFSSIPPTAAPPRASKPGLLGPPSQNRAPAGGPGGRAPPPNGPPTDPTDERAAVAVGRLIDGPPTDMQMKIAKQLMMSGITPTKADLEAAANFDRPGPPGPGPRPYRPEMNGNFRRPPVFFNSRGHPGPHGPPGPQGGHPRPSRFGPRNY</sequence>
<dbReference type="GO" id="GO:0160107">
    <property type="term" value="F:tRNA (adenine(58)-N1)-methyltransferase activity"/>
    <property type="evidence" value="ECO:0007669"/>
    <property type="project" value="UniProtKB-EC"/>
</dbReference>
<feature type="domain" description="tRNA (adenine(58)-N(1))-methyltransferase catalytic subunit TRM61 C-terminal" evidence="17">
    <location>
        <begin position="228"/>
        <end position="488"/>
    </location>
</feature>
<evidence type="ECO:0000313" key="19">
    <source>
        <dbReference type="Proteomes" id="UP001175271"/>
    </source>
</evidence>
<keyword evidence="7" id="KW-0963">Cytoplasm</keyword>
<dbReference type="SUPFAM" id="SSF54928">
    <property type="entry name" value="RNA-binding domain, RBD"/>
    <property type="match status" value="2"/>
</dbReference>
<dbReference type="InterPro" id="IPR049470">
    <property type="entry name" value="TRM61_C"/>
</dbReference>
<feature type="compositionally biased region" description="Pro residues" evidence="16">
    <location>
        <begin position="941"/>
        <end position="951"/>
    </location>
</feature>
<dbReference type="Pfam" id="PF08704">
    <property type="entry name" value="GCD14"/>
    <property type="match status" value="1"/>
</dbReference>
<dbReference type="PROSITE" id="PS51620">
    <property type="entry name" value="SAM_TRM61"/>
    <property type="match status" value="1"/>
</dbReference>
<feature type="region of interest" description="Disordered" evidence="16">
    <location>
        <begin position="1225"/>
        <end position="1289"/>
    </location>
</feature>
<dbReference type="PANTHER" id="PTHR12133">
    <property type="entry name" value="TRNA (ADENINE(58)-N(1))-METHYLTRANSFERASE"/>
    <property type="match status" value="1"/>
</dbReference>
<proteinExistence type="inferred from homology"/>
<dbReference type="FunFam" id="1.10.10.10:FF:000141">
    <property type="entry name" value="vacuolar protein-sorting-associated protein 25"/>
    <property type="match status" value="1"/>
</dbReference>
<evidence type="ECO:0000256" key="12">
    <source>
        <dbReference type="ARBA" id="ARBA00022927"/>
    </source>
</evidence>
<organism evidence="18 19">
    <name type="scientific">Steinernema hermaphroditum</name>
    <dbReference type="NCBI Taxonomy" id="289476"/>
    <lineage>
        <taxon>Eukaryota</taxon>
        <taxon>Metazoa</taxon>
        <taxon>Ecdysozoa</taxon>
        <taxon>Nematoda</taxon>
        <taxon>Chromadorea</taxon>
        <taxon>Rhabditida</taxon>
        <taxon>Tylenchina</taxon>
        <taxon>Panagrolaimomorpha</taxon>
        <taxon>Strongyloidoidea</taxon>
        <taxon>Steinernematidae</taxon>
        <taxon>Steinernema</taxon>
    </lineage>
</organism>
<dbReference type="SUPFAM" id="SSF46785">
    <property type="entry name" value="Winged helix' DNA-binding domain"/>
    <property type="match status" value="2"/>
</dbReference>
<dbReference type="InterPro" id="IPR029063">
    <property type="entry name" value="SAM-dependent_MTases_sf"/>
</dbReference>
<name>A0AA39II54_9BILA</name>
<dbReference type="PANTHER" id="PTHR12133:SF2">
    <property type="entry name" value="TRNA (ADENINE(58)-N(1))-METHYLTRANSFERASE CATALYTIC SUBUNIT TRMT61A"/>
    <property type="match status" value="1"/>
</dbReference>
<keyword evidence="10" id="KW-0949">S-adenosyl-L-methionine</keyword>
<accession>A0AA39II54</accession>
<keyword evidence="6" id="KW-0813">Transport</keyword>
<dbReference type="CDD" id="cd02440">
    <property type="entry name" value="AdoMet_MTases"/>
    <property type="match status" value="1"/>
</dbReference>
<feature type="region of interest" description="Disordered" evidence="16">
    <location>
        <begin position="1112"/>
        <end position="1213"/>
    </location>
</feature>
<dbReference type="GO" id="GO:0030488">
    <property type="term" value="P:tRNA methylation"/>
    <property type="evidence" value="ECO:0007669"/>
    <property type="project" value="InterPro"/>
</dbReference>
<feature type="region of interest" description="Disordered" evidence="16">
    <location>
        <begin position="417"/>
        <end position="474"/>
    </location>
</feature>
<evidence type="ECO:0000256" key="13">
    <source>
        <dbReference type="ARBA" id="ARBA00023242"/>
    </source>
</evidence>
<evidence type="ECO:0000256" key="7">
    <source>
        <dbReference type="ARBA" id="ARBA00022490"/>
    </source>
</evidence>
<dbReference type="Proteomes" id="UP001175271">
    <property type="component" value="Unassembled WGS sequence"/>
</dbReference>
<dbReference type="SUPFAM" id="SSF53335">
    <property type="entry name" value="S-adenosyl-L-methionine-dependent methyltransferases"/>
    <property type="match status" value="1"/>
</dbReference>
<comment type="caution">
    <text evidence="18">The sequence shown here is derived from an EMBL/GenBank/DDBJ whole genome shotgun (WGS) entry which is preliminary data.</text>
</comment>
<feature type="compositionally biased region" description="Pro residues" evidence="16">
    <location>
        <begin position="1235"/>
        <end position="1244"/>
    </location>
</feature>
<evidence type="ECO:0000256" key="5">
    <source>
        <dbReference type="ARBA" id="ARBA00017934"/>
    </source>
</evidence>
<dbReference type="InterPro" id="IPR008570">
    <property type="entry name" value="ESCRT-II_cplx_Vps25-sub"/>
</dbReference>
<feature type="compositionally biased region" description="Basic and acidic residues" evidence="16">
    <location>
        <begin position="629"/>
        <end position="639"/>
    </location>
</feature>
<dbReference type="GO" id="GO:0071985">
    <property type="term" value="P:multivesicular body sorting pathway"/>
    <property type="evidence" value="ECO:0007669"/>
    <property type="project" value="InterPro"/>
</dbReference>
<feature type="compositionally biased region" description="Low complexity" evidence="16">
    <location>
        <begin position="696"/>
        <end position="710"/>
    </location>
</feature>
<keyword evidence="8" id="KW-0489">Methyltransferase</keyword>
<keyword evidence="9" id="KW-0808">Transferase</keyword>
<dbReference type="InterPro" id="IPR036390">
    <property type="entry name" value="WH_DNA-bd_sf"/>
</dbReference>
<dbReference type="Pfam" id="PF05871">
    <property type="entry name" value="ESCRT-II"/>
    <property type="match status" value="1"/>
</dbReference>
<feature type="compositionally biased region" description="Basic and acidic residues" evidence="16">
    <location>
        <begin position="961"/>
        <end position="980"/>
    </location>
</feature>
<comment type="similarity">
    <text evidence="3">Belongs to the VPS25 family.</text>
</comment>
<evidence type="ECO:0000256" key="15">
    <source>
        <dbReference type="ARBA" id="ARBA00048481"/>
    </source>
</evidence>
<dbReference type="GO" id="GO:0016236">
    <property type="term" value="P:macroautophagy"/>
    <property type="evidence" value="ECO:0007669"/>
    <property type="project" value="UniProtKB-ARBA"/>
</dbReference>
<evidence type="ECO:0000256" key="1">
    <source>
        <dbReference type="ARBA" id="ARBA00004123"/>
    </source>
</evidence>
<feature type="compositionally biased region" description="Pro residues" evidence="16">
    <location>
        <begin position="1175"/>
        <end position="1185"/>
    </location>
</feature>
<gene>
    <name evidence="18" type="ORF">QR680_008212</name>
</gene>
<keyword evidence="11" id="KW-0819">tRNA processing</keyword>
<evidence type="ECO:0000256" key="2">
    <source>
        <dbReference type="ARBA" id="ARBA00004496"/>
    </source>
</evidence>
<dbReference type="GO" id="GO:0005634">
    <property type="term" value="C:nucleus"/>
    <property type="evidence" value="ECO:0007669"/>
    <property type="project" value="UniProtKB-SubCell"/>
</dbReference>
<dbReference type="EC" id="2.1.1.220" evidence="4"/>
<dbReference type="GO" id="GO:0000814">
    <property type="term" value="C:ESCRT II complex"/>
    <property type="evidence" value="ECO:0007669"/>
    <property type="project" value="InterPro"/>
</dbReference>
<dbReference type="GO" id="GO:0003676">
    <property type="term" value="F:nucleic acid binding"/>
    <property type="evidence" value="ECO:0007669"/>
    <property type="project" value="InterPro"/>
</dbReference>
<keyword evidence="12" id="KW-0653">Protein transport</keyword>
<evidence type="ECO:0000256" key="16">
    <source>
        <dbReference type="SAM" id="MobiDB-lite"/>
    </source>
</evidence>
<dbReference type="Gene3D" id="3.10.330.20">
    <property type="match status" value="1"/>
</dbReference>
<comment type="subcellular location">
    <subcellularLocation>
        <location evidence="2">Cytoplasm</location>
    </subcellularLocation>
    <subcellularLocation>
        <location evidence="1">Nucleus</location>
    </subcellularLocation>
</comment>
<feature type="compositionally biased region" description="Basic residues" evidence="16">
    <location>
        <begin position="981"/>
        <end position="990"/>
    </location>
</feature>
<evidence type="ECO:0000256" key="8">
    <source>
        <dbReference type="ARBA" id="ARBA00022603"/>
    </source>
</evidence>
<evidence type="ECO:0000256" key="6">
    <source>
        <dbReference type="ARBA" id="ARBA00022448"/>
    </source>
</evidence>
<evidence type="ECO:0000256" key="10">
    <source>
        <dbReference type="ARBA" id="ARBA00022691"/>
    </source>
</evidence>
<evidence type="ECO:0000256" key="11">
    <source>
        <dbReference type="ARBA" id="ARBA00022694"/>
    </source>
</evidence>
<comment type="catalytic activity">
    <reaction evidence="15">
        <text>an adenosine in mRNA + S-adenosyl-L-methionine = an N(1)-methyladenosine in mRNA + S-adenosyl-L-homocysteine + H(+)</text>
        <dbReference type="Rhea" id="RHEA:55392"/>
        <dbReference type="Rhea" id="RHEA-COMP:12414"/>
        <dbReference type="Rhea" id="RHEA-COMP:12415"/>
        <dbReference type="ChEBI" id="CHEBI:15378"/>
        <dbReference type="ChEBI" id="CHEBI:57856"/>
        <dbReference type="ChEBI" id="CHEBI:59789"/>
        <dbReference type="ChEBI" id="CHEBI:74411"/>
        <dbReference type="ChEBI" id="CHEBI:74491"/>
    </reaction>
</comment>
<dbReference type="Gene3D" id="1.10.10.10">
    <property type="entry name" value="Winged helix-like DNA-binding domain superfamily/Winged helix DNA-binding domain"/>
    <property type="match status" value="1"/>
</dbReference>
<dbReference type="InterPro" id="IPR012677">
    <property type="entry name" value="Nucleotide-bd_a/b_plait_sf"/>
</dbReference>
<dbReference type="EMBL" id="JAUCMV010000001">
    <property type="protein sequence ID" value="KAK0423567.1"/>
    <property type="molecule type" value="Genomic_DNA"/>
</dbReference>
<dbReference type="GO" id="GO:0031515">
    <property type="term" value="C:tRNA (m1A) methyltransferase complex"/>
    <property type="evidence" value="ECO:0007669"/>
    <property type="project" value="InterPro"/>
</dbReference>
<feature type="region of interest" description="Disordered" evidence="16">
    <location>
        <begin position="915"/>
        <end position="1014"/>
    </location>
</feature>
<feature type="region of interest" description="Disordered" evidence="16">
    <location>
        <begin position="620"/>
        <end position="788"/>
    </location>
</feature>
<dbReference type="InterPro" id="IPR035979">
    <property type="entry name" value="RBD_domain_sf"/>
</dbReference>
<reference evidence="18" key="1">
    <citation type="submission" date="2023-06" db="EMBL/GenBank/DDBJ databases">
        <title>Genomic analysis of the entomopathogenic nematode Steinernema hermaphroditum.</title>
        <authorList>
            <person name="Schwarz E.M."/>
            <person name="Heppert J.K."/>
            <person name="Baniya A."/>
            <person name="Schwartz H.T."/>
            <person name="Tan C.-H."/>
            <person name="Antoshechkin I."/>
            <person name="Sternberg P.W."/>
            <person name="Goodrich-Blair H."/>
            <person name="Dillman A.R."/>
        </authorList>
    </citation>
    <scope>NUCLEOTIDE SEQUENCE</scope>
    <source>
        <strain evidence="18">PS9179</strain>
        <tissue evidence="18">Whole animal</tissue>
    </source>
</reference>
<feature type="compositionally biased region" description="Acidic residues" evidence="16">
    <location>
        <begin position="446"/>
        <end position="456"/>
    </location>
</feature>
<evidence type="ECO:0000313" key="18">
    <source>
        <dbReference type="EMBL" id="KAK0423567.1"/>
    </source>
</evidence>
<evidence type="ECO:0000256" key="14">
    <source>
        <dbReference type="ARBA" id="ARBA00030094"/>
    </source>
</evidence>
<dbReference type="InterPro" id="IPR036388">
    <property type="entry name" value="WH-like_DNA-bd_sf"/>
</dbReference>
<protein>
    <recommendedName>
        <fullName evidence="5">Vacuolar protein-sorting-associated protein 25</fullName>
        <ecNumber evidence="4">2.1.1.220</ecNumber>
    </recommendedName>
    <alternativeName>
        <fullName evidence="14">ESCRT-II complex subunit VPS25</fullName>
    </alternativeName>
</protein>
<evidence type="ECO:0000259" key="17">
    <source>
        <dbReference type="Pfam" id="PF08704"/>
    </source>
</evidence>
<feature type="compositionally biased region" description="Basic and acidic residues" evidence="16">
    <location>
        <begin position="667"/>
        <end position="689"/>
    </location>
</feature>
<keyword evidence="13" id="KW-0539">Nucleus</keyword>
<dbReference type="InterPro" id="IPR014816">
    <property type="entry name" value="tRNA_MeTrfase_Gcd14"/>
</dbReference>
<dbReference type="GO" id="GO:0015031">
    <property type="term" value="P:protein transport"/>
    <property type="evidence" value="ECO:0007669"/>
    <property type="project" value="UniProtKB-KW"/>
</dbReference>
<evidence type="ECO:0000256" key="3">
    <source>
        <dbReference type="ARBA" id="ARBA00009674"/>
    </source>
</evidence>
<dbReference type="InterPro" id="IPR014041">
    <property type="entry name" value="ESCRT-II_cplx_Vps25-sub_N"/>
</dbReference>
<dbReference type="FunFam" id="1.10.10.570:FF:000003">
    <property type="entry name" value="Vacuolar protein-sorting-associated protein 25"/>
    <property type="match status" value="1"/>
</dbReference>
<feature type="compositionally biased region" description="Basic and acidic residues" evidence="16">
    <location>
        <begin position="1112"/>
        <end position="1132"/>
    </location>
</feature>
<dbReference type="Gene3D" id="3.40.50.150">
    <property type="entry name" value="Vaccinia Virus protein VP39"/>
    <property type="match status" value="1"/>
</dbReference>
<dbReference type="Gene3D" id="1.10.10.570">
    <property type="entry name" value="Winged helix' DNA-binding domain. Chain C. Domain 1"/>
    <property type="match status" value="1"/>
</dbReference>
<dbReference type="Gene3D" id="3.30.70.330">
    <property type="match status" value="2"/>
</dbReference>
<keyword evidence="19" id="KW-1185">Reference proteome</keyword>
<evidence type="ECO:0000256" key="9">
    <source>
        <dbReference type="ARBA" id="ARBA00022679"/>
    </source>
</evidence>